<accession>A0A7J6KRX9</accession>
<evidence type="ECO:0000313" key="2">
    <source>
        <dbReference type="EMBL" id="KAF4649236.1"/>
    </source>
</evidence>
<proteinExistence type="predicted"/>
<dbReference type="Proteomes" id="UP000591131">
    <property type="component" value="Unassembled WGS sequence"/>
</dbReference>
<dbReference type="EMBL" id="JAAPAO010001612">
    <property type="protein sequence ID" value="KAF4649236.1"/>
    <property type="molecule type" value="Genomic_DNA"/>
</dbReference>
<keyword evidence="1" id="KW-0812">Transmembrane</keyword>
<feature type="non-terminal residue" evidence="2">
    <location>
        <position position="209"/>
    </location>
</feature>
<keyword evidence="1" id="KW-1133">Transmembrane helix</keyword>
<keyword evidence="3" id="KW-1185">Reference proteome</keyword>
<name>A0A7J6KRX9_PERCH</name>
<organism evidence="2 3">
    <name type="scientific">Perkinsus chesapeaki</name>
    <name type="common">Clam parasite</name>
    <name type="synonym">Perkinsus andrewsi</name>
    <dbReference type="NCBI Taxonomy" id="330153"/>
    <lineage>
        <taxon>Eukaryota</taxon>
        <taxon>Sar</taxon>
        <taxon>Alveolata</taxon>
        <taxon>Perkinsozoa</taxon>
        <taxon>Perkinsea</taxon>
        <taxon>Perkinsida</taxon>
        <taxon>Perkinsidae</taxon>
        <taxon>Perkinsus</taxon>
    </lineage>
</organism>
<feature type="transmembrane region" description="Helical" evidence="1">
    <location>
        <begin position="46"/>
        <end position="65"/>
    </location>
</feature>
<reference evidence="2 3" key="1">
    <citation type="submission" date="2020-04" db="EMBL/GenBank/DDBJ databases">
        <title>Perkinsus chesapeaki whole genome sequence.</title>
        <authorList>
            <person name="Bogema D.R."/>
        </authorList>
    </citation>
    <scope>NUCLEOTIDE SEQUENCE [LARGE SCALE GENOMIC DNA]</scope>
    <source>
        <strain evidence="2">ATCC PRA-425</strain>
    </source>
</reference>
<evidence type="ECO:0000313" key="3">
    <source>
        <dbReference type="Proteomes" id="UP000591131"/>
    </source>
</evidence>
<dbReference type="OrthoDB" id="6611873at2759"/>
<comment type="caution">
    <text evidence="2">The sequence shown here is derived from an EMBL/GenBank/DDBJ whole genome shotgun (WGS) entry which is preliminary data.</text>
</comment>
<feature type="transmembrane region" description="Helical" evidence="1">
    <location>
        <begin position="98"/>
        <end position="114"/>
    </location>
</feature>
<dbReference type="AlphaFoldDB" id="A0A7J6KRX9"/>
<feature type="transmembrane region" description="Helical" evidence="1">
    <location>
        <begin position="72"/>
        <end position="92"/>
    </location>
</feature>
<evidence type="ECO:0000256" key="1">
    <source>
        <dbReference type="SAM" id="Phobius"/>
    </source>
</evidence>
<keyword evidence="1" id="KW-0472">Membrane</keyword>
<feature type="transmembrane region" description="Helical" evidence="1">
    <location>
        <begin position="126"/>
        <end position="151"/>
    </location>
</feature>
<sequence>MSLCGKGMIYLAVLGPSLVVCLFFSDIGFGVDVYNALYDYADEGDLFAACGAALCLLLFICDVQFWNRWLQLIGLAAGWALFVVVGVLKGTAYPQGPLIVGLVHIPVILGLLRYSSICSEPSSKIFYSSIWSLSFTAGLQILIAWVCWIAIHDWDGQHFWDEEERERISLELDHLHAKLGVDYRQHCLLAITGGGALAADPVENERLYS</sequence>
<protein>
    <submittedName>
        <fullName evidence="2">Uncharacterized protein</fullName>
    </submittedName>
</protein>
<gene>
    <name evidence="2" type="ORF">FOL47_002306</name>
</gene>